<accession>A0A2I1HQ74</accession>
<name>A0A2I1HQ74_9GLOM</name>
<evidence type="ECO:0000313" key="1">
    <source>
        <dbReference type="EMBL" id="PKY61022.1"/>
    </source>
</evidence>
<protein>
    <submittedName>
        <fullName evidence="1">Uncharacterized protein</fullName>
    </submittedName>
</protein>
<dbReference type="AlphaFoldDB" id="A0A2I1HQ74"/>
<gene>
    <name evidence="1" type="ORF">RhiirA4_485449</name>
</gene>
<sequence length="59" mass="6913">MSQQNASDNVIKSSKVEIIFETTDQDMGKNRAEDEIYRSYSKIMAPFDQEGWKRIKQLL</sequence>
<comment type="caution">
    <text evidence="1">The sequence shown here is derived from an EMBL/GenBank/DDBJ whole genome shotgun (WGS) entry which is preliminary data.</text>
</comment>
<evidence type="ECO:0000313" key="2">
    <source>
        <dbReference type="Proteomes" id="UP000234323"/>
    </source>
</evidence>
<dbReference type="Proteomes" id="UP000234323">
    <property type="component" value="Unassembled WGS sequence"/>
</dbReference>
<dbReference type="EMBL" id="LLXI01004853">
    <property type="protein sequence ID" value="PKY61022.1"/>
    <property type="molecule type" value="Genomic_DNA"/>
</dbReference>
<organism evidence="1 2">
    <name type="scientific">Rhizophagus irregularis</name>
    <dbReference type="NCBI Taxonomy" id="588596"/>
    <lineage>
        <taxon>Eukaryota</taxon>
        <taxon>Fungi</taxon>
        <taxon>Fungi incertae sedis</taxon>
        <taxon>Mucoromycota</taxon>
        <taxon>Glomeromycotina</taxon>
        <taxon>Glomeromycetes</taxon>
        <taxon>Glomerales</taxon>
        <taxon>Glomeraceae</taxon>
        <taxon>Rhizophagus</taxon>
    </lineage>
</organism>
<reference evidence="1 2" key="1">
    <citation type="submission" date="2015-10" db="EMBL/GenBank/DDBJ databases">
        <title>Genome analyses suggest a sexual origin of heterokaryosis in a supposedly ancient asexual fungus.</title>
        <authorList>
            <person name="Ropars J."/>
            <person name="Sedzielewska K."/>
            <person name="Noel J."/>
            <person name="Charron P."/>
            <person name="Farinelli L."/>
            <person name="Marton T."/>
            <person name="Kruger M."/>
            <person name="Pelin A."/>
            <person name="Brachmann A."/>
            <person name="Corradi N."/>
        </authorList>
    </citation>
    <scope>NUCLEOTIDE SEQUENCE [LARGE SCALE GENOMIC DNA]</scope>
    <source>
        <strain evidence="1 2">A4</strain>
    </source>
</reference>
<proteinExistence type="predicted"/>
<keyword evidence="2" id="KW-1185">Reference proteome</keyword>